<dbReference type="InterPro" id="IPR005746">
    <property type="entry name" value="Thioredoxin"/>
</dbReference>
<dbReference type="PROSITE" id="PS51352">
    <property type="entry name" value="THIOREDOXIN_2"/>
    <property type="match status" value="1"/>
</dbReference>
<evidence type="ECO:0000256" key="6">
    <source>
        <dbReference type="NCBIfam" id="TIGR01068"/>
    </source>
</evidence>
<dbReference type="PRINTS" id="PR00421">
    <property type="entry name" value="THIOREDOXIN"/>
</dbReference>
<dbReference type="FunFam" id="3.40.30.10:FF:000001">
    <property type="entry name" value="Thioredoxin"/>
    <property type="match status" value="1"/>
</dbReference>
<evidence type="ECO:0000256" key="3">
    <source>
        <dbReference type="ARBA" id="ARBA00022982"/>
    </source>
</evidence>
<feature type="active site" description="Nucleophile" evidence="8">
    <location>
        <position position="31"/>
    </location>
</feature>
<organism evidence="11 12">
    <name type="scientific">Aerophobetes bacterium</name>
    <dbReference type="NCBI Taxonomy" id="2030807"/>
    <lineage>
        <taxon>Bacteria</taxon>
        <taxon>Candidatus Aerophobota</taxon>
    </lineage>
</organism>
<evidence type="ECO:0000313" key="12">
    <source>
        <dbReference type="Proteomes" id="UP000277457"/>
    </source>
</evidence>
<reference evidence="11 12" key="1">
    <citation type="submission" date="2018-06" db="EMBL/GenBank/DDBJ databases">
        <title>Extensive metabolic versatility and redundancy in microbially diverse, dynamic hydrothermal sediments.</title>
        <authorList>
            <person name="Dombrowski N."/>
            <person name="Teske A."/>
            <person name="Baker B.J."/>
        </authorList>
    </citation>
    <scope>NUCLEOTIDE SEQUENCE [LARGE SCALE GENOMIC DNA]</scope>
    <source>
        <strain evidence="11">B7_G13</strain>
    </source>
</reference>
<feature type="site" description="Deprotonates C-terminal active site Cys" evidence="8">
    <location>
        <position position="25"/>
    </location>
</feature>
<keyword evidence="5 9" id="KW-0676">Redox-active center</keyword>
<keyword evidence="4 9" id="KW-1015">Disulfide bond</keyword>
<name>A0A662CYH1_UNCAE</name>
<keyword evidence="2" id="KW-0813">Transport</keyword>
<dbReference type="PANTHER" id="PTHR45663:SF11">
    <property type="entry name" value="GEO12009P1"/>
    <property type="match status" value="1"/>
</dbReference>
<evidence type="ECO:0000256" key="4">
    <source>
        <dbReference type="ARBA" id="ARBA00023157"/>
    </source>
</evidence>
<evidence type="ECO:0000256" key="9">
    <source>
        <dbReference type="PIRSR" id="PIRSR000077-4"/>
    </source>
</evidence>
<evidence type="ECO:0000256" key="8">
    <source>
        <dbReference type="PIRSR" id="PIRSR000077-1"/>
    </source>
</evidence>
<dbReference type="GO" id="GO:0045454">
    <property type="term" value="P:cell redox homeostasis"/>
    <property type="evidence" value="ECO:0007669"/>
    <property type="project" value="TreeGrafter"/>
</dbReference>
<dbReference type="PANTHER" id="PTHR45663">
    <property type="entry name" value="GEO12009P1"/>
    <property type="match status" value="1"/>
</dbReference>
<evidence type="ECO:0000256" key="2">
    <source>
        <dbReference type="ARBA" id="ARBA00022448"/>
    </source>
</evidence>
<feature type="domain" description="Thioredoxin" evidence="10">
    <location>
        <begin position="1"/>
        <end position="108"/>
    </location>
</feature>
<evidence type="ECO:0000259" key="10">
    <source>
        <dbReference type="PROSITE" id="PS51352"/>
    </source>
</evidence>
<feature type="disulfide bond" description="Redox-active" evidence="9">
    <location>
        <begin position="31"/>
        <end position="34"/>
    </location>
</feature>
<dbReference type="PIRSF" id="PIRSF000077">
    <property type="entry name" value="Thioredoxin"/>
    <property type="match status" value="1"/>
</dbReference>
<comment type="caution">
    <text evidence="11">The sequence shown here is derived from an EMBL/GenBank/DDBJ whole genome shotgun (WGS) entry which is preliminary data.</text>
</comment>
<dbReference type="Gene3D" id="3.40.30.10">
    <property type="entry name" value="Glutaredoxin"/>
    <property type="match status" value="1"/>
</dbReference>
<proteinExistence type="inferred from homology"/>
<dbReference type="EMBL" id="QMPY01000146">
    <property type="protein sequence ID" value="RLE06819.1"/>
    <property type="molecule type" value="Genomic_DNA"/>
</dbReference>
<feature type="site" description="Contributes to redox potential value" evidence="8">
    <location>
        <position position="32"/>
    </location>
</feature>
<dbReference type="GO" id="GO:0005829">
    <property type="term" value="C:cytosol"/>
    <property type="evidence" value="ECO:0007669"/>
    <property type="project" value="TreeGrafter"/>
</dbReference>
<dbReference type="NCBIfam" id="TIGR01068">
    <property type="entry name" value="thioredoxin"/>
    <property type="match status" value="1"/>
</dbReference>
<dbReference type="AlphaFoldDB" id="A0A662CYH1"/>
<evidence type="ECO:0000256" key="7">
    <source>
        <dbReference type="PIRNR" id="PIRNR000077"/>
    </source>
</evidence>
<gene>
    <name evidence="11" type="primary">trxA</name>
    <name evidence="11" type="ORF">DRZ78_04030</name>
</gene>
<evidence type="ECO:0000256" key="1">
    <source>
        <dbReference type="ARBA" id="ARBA00008987"/>
    </source>
</evidence>
<dbReference type="Proteomes" id="UP000277457">
    <property type="component" value="Unassembled WGS sequence"/>
</dbReference>
<dbReference type="InterPro" id="IPR036249">
    <property type="entry name" value="Thioredoxin-like_sf"/>
</dbReference>
<protein>
    <recommendedName>
        <fullName evidence="6 7">Thioredoxin</fullName>
    </recommendedName>
</protein>
<evidence type="ECO:0000313" key="11">
    <source>
        <dbReference type="EMBL" id="RLE06819.1"/>
    </source>
</evidence>
<feature type="site" description="Contributes to redox potential value" evidence="8">
    <location>
        <position position="33"/>
    </location>
</feature>
<sequence>MAEITLNESNWEEEVIKSDIPVMVDFWAEWCMPCRMVSPIVEKISNEYEERIKVGKLNVDENPSIATRYRIMAIPAVLFFKDGDLVDQVVGVVPKRVLEEKVKKVLNE</sequence>
<dbReference type="Pfam" id="PF00085">
    <property type="entry name" value="Thioredoxin"/>
    <property type="match status" value="1"/>
</dbReference>
<dbReference type="GO" id="GO:0015035">
    <property type="term" value="F:protein-disulfide reductase activity"/>
    <property type="evidence" value="ECO:0007669"/>
    <property type="project" value="UniProtKB-UniRule"/>
</dbReference>
<feature type="active site" description="Nucleophile" evidence="8">
    <location>
        <position position="34"/>
    </location>
</feature>
<dbReference type="CDD" id="cd02947">
    <property type="entry name" value="TRX_family"/>
    <property type="match status" value="1"/>
</dbReference>
<keyword evidence="3" id="KW-0249">Electron transport</keyword>
<dbReference type="InterPro" id="IPR013766">
    <property type="entry name" value="Thioredoxin_domain"/>
</dbReference>
<dbReference type="SUPFAM" id="SSF52833">
    <property type="entry name" value="Thioredoxin-like"/>
    <property type="match status" value="1"/>
</dbReference>
<evidence type="ECO:0000256" key="5">
    <source>
        <dbReference type="ARBA" id="ARBA00023284"/>
    </source>
</evidence>
<accession>A0A662CYH1</accession>
<comment type="similarity">
    <text evidence="1 7">Belongs to the thioredoxin family.</text>
</comment>